<organism evidence="1 2">
    <name type="scientific">Coniosporium uncinatum</name>
    <dbReference type="NCBI Taxonomy" id="93489"/>
    <lineage>
        <taxon>Eukaryota</taxon>
        <taxon>Fungi</taxon>
        <taxon>Dikarya</taxon>
        <taxon>Ascomycota</taxon>
        <taxon>Pezizomycotina</taxon>
        <taxon>Dothideomycetes</taxon>
        <taxon>Dothideomycetes incertae sedis</taxon>
        <taxon>Coniosporium</taxon>
    </lineage>
</organism>
<keyword evidence="2" id="KW-1185">Reference proteome</keyword>
<sequence>MNLYQVQEAHNESSVQALQAEGQSTPPHATENTGVSANEHPITSRNTMGNSEVKVGDHPAMNRKTTATQGVSHSVQDRTIASWKPVCDYITTHLPSVDVLEWHTLTIKGVTYRALAVGVLSSQPAVQVLARVQQDGVRFCTAAGKDCNFEQTTFAHPFNKLNEKVNIHLHRKIKRVVKWYIWKTDPQTPGLGNVKELHSKAQPAVKAFVKINPIHKFWAPPALPEMPIFQLHHQHHIADDVVLFAVNLAEALPPPQREQHVTDTVGQIVILIQFEQPPFNPRVDAITELSGYKTHYMSWAKFILASGENSYRPLFHEYKWYSNLNEALRKIGVVPRGQSPVQTLIDIKRQSVMEKPGCSLERLRIVDTNLAHQYMDALPAYQPRNLREYIQMLDIEAE</sequence>
<proteinExistence type="predicted"/>
<dbReference type="EMBL" id="JAWDJW010000004">
    <property type="protein sequence ID" value="KAK3082209.1"/>
    <property type="molecule type" value="Genomic_DNA"/>
</dbReference>
<evidence type="ECO:0000313" key="1">
    <source>
        <dbReference type="EMBL" id="KAK3082209.1"/>
    </source>
</evidence>
<evidence type="ECO:0000313" key="2">
    <source>
        <dbReference type="Proteomes" id="UP001186974"/>
    </source>
</evidence>
<gene>
    <name evidence="1" type="ORF">LTS18_013093</name>
</gene>
<accession>A0ACC3DZC3</accession>
<comment type="caution">
    <text evidence="1">The sequence shown here is derived from an EMBL/GenBank/DDBJ whole genome shotgun (WGS) entry which is preliminary data.</text>
</comment>
<name>A0ACC3DZC3_9PEZI</name>
<reference evidence="1" key="1">
    <citation type="submission" date="2024-09" db="EMBL/GenBank/DDBJ databases">
        <title>Black Yeasts Isolated from many extreme environments.</title>
        <authorList>
            <person name="Coleine C."/>
            <person name="Stajich J.E."/>
            <person name="Selbmann L."/>
        </authorList>
    </citation>
    <scope>NUCLEOTIDE SEQUENCE</scope>
    <source>
        <strain evidence="1">CCFEE 5737</strain>
    </source>
</reference>
<protein>
    <submittedName>
        <fullName evidence="1">Uncharacterized protein</fullName>
    </submittedName>
</protein>
<dbReference type="Proteomes" id="UP001186974">
    <property type="component" value="Unassembled WGS sequence"/>
</dbReference>